<protein>
    <recommendedName>
        <fullName evidence="3">Ankyrin</fullName>
    </recommendedName>
</protein>
<dbReference type="InterPro" id="IPR036770">
    <property type="entry name" value="Ankyrin_rpt-contain_sf"/>
</dbReference>
<name>A0A6A6QHC7_9PEZI</name>
<dbReference type="PANTHER" id="PTHR24198:SF165">
    <property type="entry name" value="ANKYRIN REPEAT-CONTAINING PROTEIN-RELATED"/>
    <property type="match status" value="1"/>
</dbReference>
<accession>A0A6A6QHC7</accession>
<keyword evidence="2" id="KW-1185">Reference proteome</keyword>
<organism evidence="1 2">
    <name type="scientific">Lophium mytilinum</name>
    <dbReference type="NCBI Taxonomy" id="390894"/>
    <lineage>
        <taxon>Eukaryota</taxon>
        <taxon>Fungi</taxon>
        <taxon>Dikarya</taxon>
        <taxon>Ascomycota</taxon>
        <taxon>Pezizomycotina</taxon>
        <taxon>Dothideomycetes</taxon>
        <taxon>Pleosporomycetidae</taxon>
        <taxon>Mytilinidiales</taxon>
        <taxon>Mytilinidiaceae</taxon>
        <taxon>Lophium</taxon>
    </lineage>
</organism>
<dbReference type="SUPFAM" id="SSF48403">
    <property type="entry name" value="Ankyrin repeat"/>
    <property type="match status" value="1"/>
</dbReference>
<dbReference type="AlphaFoldDB" id="A0A6A6QHC7"/>
<dbReference type="GO" id="GO:0005737">
    <property type="term" value="C:cytoplasm"/>
    <property type="evidence" value="ECO:0007669"/>
    <property type="project" value="TreeGrafter"/>
</dbReference>
<reference evidence="1" key="1">
    <citation type="journal article" date="2020" name="Stud. Mycol.">
        <title>101 Dothideomycetes genomes: a test case for predicting lifestyles and emergence of pathogens.</title>
        <authorList>
            <person name="Haridas S."/>
            <person name="Albert R."/>
            <person name="Binder M."/>
            <person name="Bloem J."/>
            <person name="Labutti K."/>
            <person name="Salamov A."/>
            <person name="Andreopoulos B."/>
            <person name="Baker S."/>
            <person name="Barry K."/>
            <person name="Bills G."/>
            <person name="Bluhm B."/>
            <person name="Cannon C."/>
            <person name="Castanera R."/>
            <person name="Culley D."/>
            <person name="Daum C."/>
            <person name="Ezra D."/>
            <person name="Gonzalez J."/>
            <person name="Henrissat B."/>
            <person name="Kuo A."/>
            <person name="Liang C."/>
            <person name="Lipzen A."/>
            <person name="Lutzoni F."/>
            <person name="Magnuson J."/>
            <person name="Mondo S."/>
            <person name="Nolan M."/>
            <person name="Ohm R."/>
            <person name="Pangilinan J."/>
            <person name="Park H.-J."/>
            <person name="Ramirez L."/>
            <person name="Alfaro M."/>
            <person name="Sun H."/>
            <person name="Tritt A."/>
            <person name="Yoshinaga Y."/>
            <person name="Zwiers L.-H."/>
            <person name="Turgeon B."/>
            <person name="Goodwin S."/>
            <person name="Spatafora J."/>
            <person name="Crous P."/>
            <person name="Grigoriev I."/>
        </authorList>
    </citation>
    <scope>NUCLEOTIDE SEQUENCE</scope>
    <source>
        <strain evidence="1">CBS 269.34</strain>
    </source>
</reference>
<evidence type="ECO:0000313" key="1">
    <source>
        <dbReference type="EMBL" id="KAF2490847.1"/>
    </source>
</evidence>
<evidence type="ECO:0000313" key="2">
    <source>
        <dbReference type="Proteomes" id="UP000799750"/>
    </source>
</evidence>
<sequence length="364" mass="42230">MREAEINRQRRDEMTPLEHAIKSEAHAIFELLARRERGPFIRPRYLDRALRQGFPNLLLDSGVDLSAMLISACRLDQLDSMTIILRHMPPIEALDIVLTSRYSNSSISVKVLDSGKFTRGEWEAFESRLRKEGARSWADFLEAAWRHDPVTLKLLLDQESSNGQCKRMVNAKTLDGNSAFHLAVKKSMMPQLMAVYPESYLRLDATLHVLFDHGAIIEGYLDGRTPLHITSHFTTPEVFLRILRKVLKQDHDQFDERDGKTVLQCEEKVAVYRYEQLRVIHTLLKRGANPILEVHKGKTALEFFNSVWVDKPEAVPVWEWSRVVRSYLQGWEEYDRDPQYNKPPYDLSGVDYLITYCKGFKKEP</sequence>
<dbReference type="Proteomes" id="UP000799750">
    <property type="component" value="Unassembled WGS sequence"/>
</dbReference>
<dbReference type="EMBL" id="MU004196">
    <property type="protein sequence ID" value="KAF2490847.1"/>
    <property type="molecule type" value="Genomic_DNA"/>
</dbReference>
<dbReference type="Gene3D" id="1.25.40.20">
    <property type="entry name" value="Ankyrin repeat-containing domain"/>
    <property type="match status" value="1"/>
</dbReference>
<evidence type="ECO:0008006" key="3">
    <source>
        <dbReference type="Google" id="ProtNLM"/>
    </source>
</evidence>
<gene>
    <name evidence="1" type="ORF">BU16DRAFT_595444</name>
</gene>
<dbReference type="PANTHER" id="PTHR24198">
    <property type="entry name" value="ANKYRIN REPEAT AND PROTEIN KINASE DOMAIN-CONTAINING PROTEIN"/>
    <property type="match status" value="1"/>
</dbReference>
<proteinExistence type="predicted"/>